<evidence type="ECO:0000256" key="5">
    <source>
        <dbReference type="ARBA" id="ARBA00023136"/>
    </source>
</evidence>
<feature type="transmembrane region" description="Helical" evidence="7">
    <location>
        <begin position="99"/>
        <end position="116"/>
    </location>
</feature>
<evidence type="ECO:0000256" key="2">
    <source>
        <dbReference type="ARBA" id="ARBA00022448"/>
    </source>
</evidence>
<accession>A0ABM1ENS5</accession>
<proteinExistence type="predicted"/>
<dbReference type="GeneID" id="106814084"/>
<organism evidence="8 9">
    <name type="scientific">Priapulus caudatus</name>
    <name type="common">Priapulid worm</name>
    <dbReference type="NCBI Taxonomy" id="37621"/>
    <lineage>
        <taxon>Eukaryota</taxon>
        <taxon>Metazoa</taxon>
        <taxon>Ecdysozoa</taxon>
        <taxon>Scalidophora</taxon>
        <taxon>Priapulida</taxon>
        <taxon>Priapulimorpha</taxon>
        <taxon>Priapulimorphida</taxon>
        <taxon>Priapulidae</taxon>
        <taxon>Priapulus</taxon>
    </lineage>
</organism>
<feature type="region of interest" description="Disordered" evidence="6">
    <location>
        <begin position="275"/>
        <end position="336"/>
    </location>
</feature>
<feature type="transmembrane region" description="Helical" evidence="7">
    <location>
        <begin position="166"/>
        <end position="189"/>
    </location>
</feature>
<evidence type="ECO:0000256" key="6">
    <source>
        <dbReference type="SAM" id="MobiDB-lite"/>
    </source>
</evidence>
<feature type="transmembrane region" description="Helical" evidence="7">
    <location>
        <begin position="467"/>
        <end position="488"/>
    </location>
</feature>
<keyword evidence="2" id="KW-0813">Transport</keyword>
<dbReference type="SUPFAM" id="SSF103473">
    <property type="entry name" value="MFS general substrate transporter"/>
    <property type="match status" value="1"/>
</dbReference>
<feature type="transmembrane region" description="Helical" evidence="7">
    <location>
        <begin position="210"/>
        <end position="228"/>
    </location>
</feature>
<feature type="transmembrane region" description="Helical" evidence="7">
    <location>
        <begin position="494"/>
        <end position="513"/>
    </location>
</feature>
<dbReference type="Pfam" id="PF13347">
    <property type="entry name" value="MFS_2"/>
    <property type="match status" value="1"/>
</dbReference>
<dbReference type="PANTHER" id="PTHR19432:SF37">
    <property type="entry name" value="SOLUTE CARRIER FAMILY 45 MEMBER 3"/>
    <property type="match status" value="1"/>
</dbReference>
<protein>
    <submittedName>
        <fullName evidence="9">Solute carrier family 45 member 3-like</fullName>
    </submittedName>
</protein>
<keyword evidence="8" id="KW-1185">Reference proteome</keyword>
<dbReference type="Proteomes" id="UP000695022">
    <property type="component" value="Unplaced"/>
</dbReference>
<dbReference type="PANTHER" id="PTHR19432">
    <property type="entry name" value="SUGAR TRANSPORTER"/>
    <property type="match status" value="1"/>
</dbReference>
<evidence type="ECO:0000313" key="8">
    <source>
        <dbReference type="Proteomes" id="UP000695022"/>
    </source>
</evidence>
<gene>
    <name evidence="9" type="primary">LOC106814084</name>
</gene>
<keyword evidence="3 7" id="KW-0812">Transmembrane</keyword>
<evidence type="ECO:0000256" key="7">
    <source>
        <dbReference type="SAM" id="Phobius"/>
    </source>
</evidence>
<evidence type="ECO:0000256" key="1">
    <source>
        <dbReference type="ARBA" id="ARBA00004141"/>
    </source>
</evidence>
<name>A0ABM1ENS5_PRICU</name>
<evidence type="ECO:0000256" key="4">
    <source>
        <dbReference type="ARBA" id="ARBA00022989"/>
    </source>
</evidence>
<sequence length="524" mass="55971">MPAADSMVCTAVIGEDADSSLSEESSSVLVDVDVKRKYRTTTSVRRSMSASGAAPPLKRAPPLLNLILLNAVVCGLEFSASAIFTYVPPMLLKMGASDMFMTAIMGLGPLVGLFAVPHIGRASDRCTLAFGRRRPFIVGISAGVLVSLLLIPYAESIGVRVGGAHAHAVGLLLLCIGVVALDFCSQAAFNPCEALLSDMCTGTAAQDTAFTIYAFMLSAGGCVGYLVTALDWRGSQLGELLGTQERSAFALLIALFALTLLATLAVADDRPYTRRRRGQRTGVATESEEDATPSHAGAESGYETNSNQGRVTPDAERDAASPADPLLPGGATATPARRRSFHRIKLFRLDRIRSQMCRSIAGRVIASAASALYSPVSNFARTPTVLRRLFCSHVLTWTAIMCHNMFYTEFVGHIVYAGDPNMAAGTPERELYDQGERRALVYFCDTPASRASNKKQQQPRGVGSNMAVLDSAYFLAQILLSAFMGYVVHLTGTALSYVVSSSLIGCLACYKATHVIFKKSDMIG</sequence>
<feature type="transmembrane region" description="Helical" evidence="7">
    <location>
        <begin position="136"/>
        <end position="154"/>
    </location>
</feature>
<comment type="subcellular location">
    <subcellularLocation>
        <location evidence="1">Membrane</location>
        <topology evidence="1">Multi-pass membrane protein</topology>
    </subcellularLocation>
</comment>
<keyword evidence="5 7" id="KW-0472">Membrane</keyword>
<reference evidence="9" key="1">
    <citation type="submission" date="2025-08" db="UniProtKB">
        <authorList>
            <consortium name="RefSeq"/>
        </authorList>
    </citation>
    <scope>IDENTIFICATION</scope>
</reference>
<feature type="transmembrane region" description="Helical" evidence="7">
    <location>
        <begin position="248"/>
        <end position="267"/>
    </location>
</feature>
<dbReference type="RefSeq" id="XP_014673846.1">
    <property type="nucleotide sequence ID" value="XM_014818360.1"/>
</dbReference>
<evidence type="ECO:0000313" key="9">
    <source>
        <dbReference type="RefSeq" id="XP_014673846.1"/>
    </source>
</evidence>
<evidence type="ECO:0000256" key="3">
    <source>
        <dbReference type="ARBA" id="ARBA00022692"/>
    </source>
</evidence>
<dbReference type="Gene3D" id="1.20.1250.20">
    <property type="entry name" value="MFS general substrate transporter like domains"/>
    <property type="match status" value="1"/>
</dbReference>
<feature type="transmembrane region" description="Helical" evidence="7">
    <location>
        <begin position="63"/>
        <end position="87"/>
    </location>
</feature>
<dbReference type="InterPro" id="IPR036259">
    <property type="entry name" value="MFS_trans_sf"/>
</dbReference>
<keyword evidence="4 7" id="KW-1133">Transmembrane helix</keyword>